<dbReference type="EMBL" id="JAPQKL010000002">
    <property type="protein sequence ID" value="KAJ5143430.1"/>
    <property type="molecule type" value="Genomic_DNA"/>
</dbReference>
<reference evidence="1" key="2">
    <citation type="journal article" date="2023" name="IMA Fungus">
        <title>Comparative genomic study of the Penicillium genus elucidates a diverse pangenome and 15 lateral gene transfer events.</title>
        <authorList>
            <person name="Petersen C."/>
            <person name="Sorensen T."/>
            <person name="Nielsen M.R."/>
            <person name="Sondergaard T.E."/>
            <person name="Sorensen J.L."/>
            <person name="Fitzpatrick D.A."/>
            <person name="Frisvad J.C."/>
            <person name="Nielsen K.L."/>
        </authorList>
    </citation>
    <scope>NUCLEOTIDE SEQUENCE</scope>
    <source>
        <strain evidence="1">IBT 22155</strain>
    </source>
</reference>
<name>A0A9W9L7V7_9EURO</name>
<dbReference type="OrthoDB" id="4369146at2759"/>
<comment type="caution">
    <text evidence="1">The sequence shown here is derived from an EMBL/GenBank/DDBJ whole genome shotgun (WGS) entry which is preliminary data.</text>
</comment>
<accession>A0A9W9L7V7</accession>
<dbReference type="GeneID" id="81402131"/>
<keyword evidence="2" id="KW-1185">Reference proteome</keyword>
<proteinExistence type="predicted"/>
<gene>
    <name evidence="1" type="ORF">N7515_002217</name>
</gene>
<reference evidence="1" key="1">
    <citation type="submission" date="2022-11" db="EMBL/GenBank/DDBJ databases">
        <authorList>
            <person name="Petersen C."/>
        </authorList>
    </citation>
    <scope>NUCLEOTIDE SEQUENCE</scope>
    <source>
        <strain evidence="1">IBT 22155</strain>
    </source>
</reference>
<sequence>MPIPSQQEQDDFRSPLDVFLKRAAVELWNRDRLREVGSSILRIMASNSNPRAARADDDVAGNLANELFVSIGCRIMLQENIWTDRRLVNGPFATVRDIIWSATTVDALHTRPDALIVTVDGYTKPAWKTDYQGRALLPTLPVTRTFLVDGHECHRTQFPIQSCVYDMLL</sequence>
<dbReference type="RefSeq" id="XP_056525074.1">
    <property type="nucleotide sequence ID" value="XM_056662961.1"/>
</dbReference>
<evidence type="ECO:0000313" key="1">
    <source>
        <dbReference type="EMBL" id="KAJ5143430.1"/>
    </source>
</evidence>
<organism evidence="1 2">
    <name type="scientific">Penicillium bovifimosum</name>
    <dbReference type="NCBI Taxonomy" id="126998"/>
    <lineage>
        <taxon>Eukaryota</taxon>
        <taxon>Fungi</taxon>
        <taxon>Dikarya</taxon>
        <taxon>Ascomycota</taxon>
        <taxon>Pezizomycotina</taxon>
        <taxon>Eurotiomycetes</taxon>
        <taxon>Eurotiomycetidae</taxon>
        <taxon>Eurotiales</taxon>
        <taxon>Aspergillaceae</taxon>
        <taxon>Penicillium</taxon>
    </lineage>
</organism>
<dbReference type="AlphaFoldDB" id="A0A9W9L7V7"/>
<protein>
    <submittedName>
        <fullName evidence="1">Uncharacterized protein</fullName>
    </submittedName>
</protein>
<dbReference type="Proteomes" id="UP001149079">
    <property type="component" value="Unassembled WGS sequence"/>
</dbReference>
<evidence type="ECO:0000313" key="2">
    <source>
        <dbReference type="Proteomes" id="UP001149079"/>
    </source>
</evidence>